<sequence>MSIPLHTHINIQLKYDYSAVVSAPVFTQLLKSLAKDYLNKRVLPYSGTLEDGGEADLRDGK</sequence>
<dbReference type="AlphaFoldDB" id="W7AKT8"/>
<reference evidence="1 2" key="1">
    <citation type="submission" date="2013-02" db="EMBL/GenBank/DDBJ databases">
        <title>The Genome Sequence of Plasmodium inui San Antonio 1.</title>
        <authorList>
            <consortium name="The Broad Institute Genome Sequencing Platform"/>
            <consortium name="The Broad Institute Genome Sequencing Center for Infectious Disease"/>
            <person name="Neafsey D."/>
            <person name="Cheeseman I."/>
            <person name="Volkman S."/>
            <person name="Adams J."/>
            <person name="Walker B."/>
            <person name="Young S.K."/>
            <person name="Zeng Q."/>
            <person name="Gargeya S."/>
            <person name="Fitzgerald M."/>
            <person name="Haas B."/>
            <person name="Abouelleil A."/>
            <person name="Alvarado L."/>
            <person name="Arachchi H.M."/>
            <person name="Berlin A.M."/>
            <person name="Chapman S.B."/>
            <person name="Dewar J."/>
            <person name="Goldberg J."/>
            <person name="Griggs A."/>
            <person name="Gujja S."/>
            <person name="Hansen M."/>
            <person name="Howarth C."/>
            <person name="Imamovic A."/>
            <person name="Larimer J."/>
            <person name="McCowan C."/>
            <person name="Murphy C."/>
            <person name="Neiman D."/>
            <person name="Pearson M."/>
            <person name="Priest M."/>
            <person name="Roberts A."/>
            <person name="Saif S."/>
            <person name="Shea T."/>
            <person name="Sisk P."/>
            <person name="Sykes S."/>
            <person name="Wortman J."/>
            <person name="Nusbaum C."/>
            <person name="Birren B."/>
        </authorList>
    </citation>
    <scope>NUCLEOTIDE SEQUENCE [LARGE SCALE GENOMIC DNA]</scope>
    <source>
        <strain evidence="1 2">San Antonio 1</strain>
    </source>
</reference>
<dbReference type="EMBL" id="KI965475">
    <property type="protein sequence ID" value="EUD65951.1"/>
    <property type="molecule type" value="Genomic_DNA"/>
</dbReference>
<accession>W7AKT8</accession>
<protein>
    <submittedName>
        <fullName evidence="1">Uncharacterized protein</fullName>
    </submittedName>
</protein>
<evidence type="ECO:0000313" key="2">
    <source>
        <dbReference type="Proteomes" id="UP000030640"/>
    </source>
</evidence>
<dbReference type="GeneID" id="20038952"/>
<keyword evidence="2" id="KW-1185">Reference proteome</keyword>
<dbReference type="VEuPathDB" id="PlasmoDB:C922_03678"/>
<evidence type="ECO:0000313" key="1">
    <source>
        <dbReference type="EMBL" id="EUD65951.1"/>
    </source>
</evidence>
<dbReference type="RefSeq" id="XP_008817489.1">
    <property type="nucleotide sequence ID" value="XM_008819267.1"/>
</dbReference>
<gene>
    <name evidence="1" type="ORF">C922_03678</name>
</gene>
<dbReference type="Proteomes" id="UP000030640">
    <property type="component" value="Unassembled WGS sequence"/>
</dbReference>
<name>W7AKT8_9APIC</name>
<proteinExistence type="predicted"/>
<organism evidence="1 2">
    <name type="scientific">Plasmodium inui San Antonio 1</name>
    <dbReference type="NCBI Taxonomy" id="1237626"/>
    <lineage>
        <taxon>Eukaryota</taxon>
        <taxon>Sar</taxon>
        <taxon>Alveolata</taxon>
        <taxon>Apicomplexa</taxon>
        <taxon>Aconoidasida</taxon>
        <taxon>Haemosporida</taxon>
        <taxon>Plasmodiidae</taxon>
        <taxon>Plasmodium</taxon>
        <taxon>Plasmodium (Plasmodium)</taxon>
    </lineage>
</organism>